<keyword evidence="3" id="KW-1185">Reference proteome</keyword>
<dbReference type="Gene3D" id="3.30.70.270">
    <property type="match status" value="1"/>
</dbReference>
<reference evidence="3" key="1">
    <citation type="submission" date="2017-01" db="EMBL/GenBank/DDBJ databases">
        <authorList>
            <person name="Wang Y."/>
            <person name="White M."/>
            <person name="Kvist S."/>
            <person name="Moncalvo J.-M."/>
        </authorList>
    </citation>
    <scope>NUCLEOTIDE SEQUENCE [LARGE SCALE GENOMIC DNA]</scope>
    <source>
        <strain evidence="3">ID-206-W2</strain>
    </source>
</reference>
<evidence type="ECO:0000259" key="1">
    <source>
        <dbReference type="PROSITE" id="PS50878"/>
    </source>
</evidence>
<dbReference type="SUPFAM" id="SSF56672">
    <property type="entry name" value="DNA/RNA polymerases"/>
    <property type="match status" value="1"/>
</dbReference>
<proteinExistence type="predicted"/>
<evidence type="ECO:0000313" key="3">
    <source>
        <dbReference type="Proteomes" id="UP000187429"/>
    </source>
</evidence>
<comment type="caution">
    <text evidence="2">The sequence shown here is derived from an EMBL/GenBank/DDBJ whole genome shotgun (WGS) entry which is preliminary data.</text>
</comment>
<sequence length="194" mass="22117">MEINKIDLKYNILVKEQAGFRSREKCVAQATCLYEIVKRRKIELNPTYVAFIDFEKAYDKVPHDLLMIKLQQNKIGGNLLKVIKSLYQCPEMVVRCGNEISRTFKYCCGVRQGCPMSPILFDIYINDIFEGMDGVEAPGLEEKIPGLLFADDAVILADSEISLKNSFLKLNLWAEKWKMKINNKKCGVIPVDAS</sequence>
<dbReference type="PANTHER" id="PTHR47027:SF20">
    <property type="entry name" value="REVERSE TRANSCRIPTASE-LIKE PROTEIN WITH RNA-DIRECTED DNA POLYMERASE DOMAIN"/>
    <property type="match status" value="1"/>
</dbReference>
<dbReference type="EMBL" id="LSSM01006281">
    <property type="protein sequence ID" value="OMJ11093.1"/>
    <property type="molecule type" value="Genomic_DNA"/>
</dbReference>
<dbReference type="AlphaFoldDB" id="A0A1R1X8X9"/>
<dbReference type="Pfam" id="PF00078">
    <property type="entry name" value="RVT_1"/>
    <property type="match status" value="1"/>
</dbReference>
<protein>
    <recommendedName>
        <fullName evidence="1">Reverse transcriptase domain-containing protein</fullName>
    </recommendedName>
</protein>
<organism evidence="2 3">
    <name type="scientific">Smittium culicis</name>
    <dbReference type="NCBI Taxonomy" id="133412"/>
    <lineage>
        <taxon>Eukaryota</taxon>
        <taxon>Fungi</taxon>
        <taxon>Fungi incertae sedis</taxon>
        <taxon>Zoopagomycota</taxon>
        <taxon>Kickxellomycotina</taxon>
        <taxon>Harpellomycetes</taxon>
        <taxon>Harpellales</taxon>
        <taxon>Legeriomycetaceae</taxon>
        <taxon>Smittium</taxon>
    </lineage>
</organism>
<dbReference type="PROSITE" id="PS50878">
    <property type="entry name" value="RT_POL"/>
    <property type="match status" value="1"/>
</dbReference>
<accession>A0A1R1X8X9</accession>
<dbReference type="InterPro" id="IPR043502">
    <property type="entry name" value="DNA/RNA_pol_sf"/>
</dbReference>
<feature type="non-terminal residue" evidence="2">
    <location>
        <position position="194"/>
    </location>
</feature>
<dbReference type="InterPro" id="IPR043128">
    <property type="entry name" value="Rev_trsase/Diguanyl_cyclase"/>
</dbReference>
<dbReference type="Proteomes" id="UP000187429">
    <property type="component" value="Unassembled WGS sequence"/>
</dbReference>
<feature type="domain" description="Reverse transcriptase" evidence="1">
    <location>
        <begin position="1"/>
        <end position="194"/>
    </location>
</feature>
<dbReference type="InterPro" id="IPR000477">
    <property type="entry name" value="RT_dom"/>
</dbReference>
<dbReference type="PANTHER" id="PTHR47027">
    <property type="entry name" value="REVERSE TRANSCRIPTASE DOMAIN-CONTAINING PROTEIN"/>
    <property type="match status" value="1"/>
</dbReference>
<dbReference type="OrthoDB" id="2205812at2759"/>
<name>A0A1R1X8X9_9FUNG</name>
<gene>
    <name evidence="2" type="ORF">AYI69_g9979</name>
</gene>
<evidence type="ECO:0000313" key="2">
    <source>
        <dbReference type="EMBL" id="OMJ11093.1"/>
    </source>
</evidence>